<proteinExistence type="inferred from homology"/>
<dbReference type="Proteomes" id="UP000016931">
    <property type="component" value="Unassembled WGS sequence"/>
</dbReference>
<dbReference type="InterPro" id="IPR003378">
    <property type="entry name" value="Fringe-like_glycosylTrfase"/>
</dbReference>
<keyword evidence="15" id="KW-1185">Reference proteome</keyword>
<evidence type="ECO:0000256" key="1">
    <source>
        <dbReference type="ARBA" id="ARBA00004606"/>
    </source>
</evidence>
<feature type="transmembrane region" description="Helical" evidence="12">
    <location>
        <begin position="6"/>
        <end position="26"/>
    </location>
</feature>
<dbReference type="InterPro" id="IPR026050">
    <property type="entry name" value="C1GALT1/C1GALT1_chp1"/>
</dbReference>
<dbReference type="EC" id="2.4.1.122" evidence="4"/>
<dbReference type="OrthoDB" id="414175at2759"/>
<evidence type="ECO:0000256" key="11">
    <source>
        <dbReference type="ARBA" id="ARBA00023136"/>
    </source>
</evidence>
<keyword evidence="9" id="KW-0735">Signal-anchor</keyword>
<keyword evidence="7 12" id="KW-0812">Transmembrane</keyword>
<dbReference type="Gene3D" id="3.90.550.50">
    <property type="match status" value="1"/>
</dbReference>
<keyword evidence="8" id="KW-0547">Nucleotide-binding</keyword>
<feature type="domain" description="Fringe-like glycosyltransferase" evidence="13">
    <location>
        <begin position="196"/>
        <end position="264"/>
    </location>
</feature>
<dbReference type="STRING" id="692275.M3D1R1"/>
<dbReference type="GO" id="GO:0000166">
    <property type="term" value="F:nucleotide binding"/>
    <property type="evidence" value="ECO:0007669"/>
    <property type="project" value="UniProtKB-KW"/>
</dbReference>
<name>M3D1R1_SPHMS</name>
<evidence type="ECO:0000313" key="14">
    <source>
        <dbReference type="EMBL" id="EMF11443.1"/>
    </source>
</evidence>
<dbReference type="PANTHER" id="PTHR23033">
    <property type="entry name" value="BETA1,3-GALACTOSYLTRANSFERASE"/>
    <property type="match status" value="1"/>
</dbReference>
<evidence type="ECO:0000256" key="5">
    <source>
        <dbReference type="ARBA" id="ARBA00022676"/>
    </source>
</evidence>
<evidence type="ECO:0000256" key="7">
    <source>
        <dbReference type="ARBA" id="ARBA00022692"/>
    </source>
</evidence>
<dbReference type="GO" id="GO:0016020">
    <property type="term" value="C:membrane"/>
    <property type="evidence" value="ECO:0007669"/>
    <property type="project" value="UniProtKB-SubCell"/>
</dbReference>
<comment type="subcellular location">
    <subcellularLocation>
        <location evidence="1">Membrane</location>
        <topology evidence="1">Single-pass type II membrane protein</topology>
    </subcellularLocation>
</comment>
<keyword evidence="11 12" id="KW-0472">Membrane</keyword>
<dbReference type="PANTHER" id="PTHR23033:SF43">
    <property type="entry name" value="APPLE DOMAIN-CONTAINING PROTEIN"/>
    <property type="match status" value="1"/>
</dbReference>
<evidence type="ECO:0000256" key="8">
    <source>
        <dbReference type="ARBA" id="ARBA00022741"/>
    </source>
</evidence>
<evidence type="ECO:0000256" key="10">
    <source>
        <dbReference type="ARBA" id="ARBA00022989"/>
    </source>
</evidence>
<evidence type="ECO:0000256" key="12">
    <source>
        <dbReference type="SAM" id="Phobius"/>
    </source>
</evidence>
<protein>
    <recommendedName>
        <fullName evidence="4">N-acetylgalactosaminide beta-1,3-galactosyltransferase</fullName>
        <ecNumber evidence="4">2.4.1.122</ecNumber>
    </recommendedName>
</protein>
<dbReference type="eggNOG" id="KOG2246">
    <property type="taxonomic scope" value="Eukaryota"/>
</dbReference>
<dbReference type="GeneID" id="27906185"/>
<keyword evidence="10 12" id="KW-1133">Transmembrane helix</keyword>
<comment type="similarity">
    <text evidence="3">Belongs to the glycosyltransferase 31 family. Beta3-Gal-T subfamily.</text>
</comment>
<dbReference type="GO" id="GO:0016263">
    <property type="term" value="F:glycoprotein-N-acetylgalactosamine 3-beta-galactosyltransferase activity"/>
    <property type="evidence" value="ECO:0007669"/>
    <property type="project" value="UniProtKB-EC"/>
</dbReference>
<evidence type="ECO:0000313" key="15">
    <source>
        <dbReference type="Proteomes" id="UP000016931"/>
    </source>
</evidence>
<evidence type="ECO:0000256" key="2">
    <source>
        <dbReference type="ARBA" id="ARBA00004922"/>
    </source>
</evidence>
<accession>M3D1R1</accession>
<sequence>MSRSRWQILLGIATLGSIVLYFLVLSDYAPVRLSHRIGEGTSLETGGNIPENTEFFNWTTTTAFGPVTEEHAVHATIKELCESFPQSKLLHVQPVLKSGHGAMNRVRSQLNSSAACLTNLLIFSDLDEEIEGHTVVDTIKDIPQELIESDDQTLPYRHLKAFQANGTLEQSNETASQLPGWETDKFKFLPDVSRAWQMSPEKQWYVFFEGDTYIVWDNVFRLLENFDADQPHYFGSPSPGRDGIWFANGGPGFILSRAAVRKLVRDDYTKDGSYLGSRVSVKQWNETLVNCCGDSILGWALWEESLKLDGLWPMFNPHPPHGVPFSDLYWCQPVLTMHKPHEEDMQDLWRWEWQHRNATRPVLYRDLAISYYNSFFETPIRLNWDNAEWDSFDPPESRAHTSPVTCQDACAAHQGCFQWTHYLGRCHFVRSFRFGRARDPPPLLEEGQQHDEPWSPDDRRFVSGWISSRIQKWMDERPCDQVQWVKPSTTRIF</sequence>
<organism evidence="14 15">
    <name type="scientific">Sphaerulina musiva (strain SO2202)</name>
    <name type="common">Poplar stem canker fungus</name>
    <name type="synonym">Septoria musiva</name>
    <dbReference type="NCBI Taxonomy" id="692275"/>
    <lineage>
        <taxon>Eukaryota</taxon>
        <taxon>Fungi</taxon>
        <taxon>Dikarya</taxon>
        <taxon>Ascomycota</taxon>
        <taxon>Pezizomycotina</taxon>
        <taxon>Dothideomycetes</taxon>
        <taxon>Dothideomycetidae</taxon>
        <taxon>Mycosphaerellales</taxon>
        <taxon>Mycosphaerellaceae</taxon>
        <taxon>Sphaerulina</taxon>
    </lineage>
</organism>
<evidence type="ECO:0000259" key="13">
    <source>
        <dbReference type="Pfam" id="PF02434"/>
    </source>
</evidence>
<evidence type="ECO:0000256" key="9">
    <source>
        <dbReference type="ARBA" id="ARBA00022968"/>
    </source>
</evidence>
<dbReference type="AlphaFoldDB" id="M3D1R1"/>
<dbReference type="OMA" id="CATFPKH"/>
<reference evidence="14 15" key="1">
    <citation type="journal article" date="2012" name="PLoS Pathog.">
        <title>Diverse lifestyles and strategies of plant pathogenesis encoded in the genomes of eighteen Dothideomycetes fungi.</title>
        <authorList>
            <person name="Ohm R.A."/>
            <person name="Feau N."/>
            <person name="Henrissat B."/>
            <person name="Schoch C.L."/>
            <person name="Horwitz B.A."/>
            <person name="Barry K.W."/>
            <person name="Condon B.J."/>
            <person name="Copeland A.C."/>
            <person name="Dhillon B."/>
            <person name="Glaser F."/>
            <person name="Hesse C.N."/>
            <person name="Kosti I."/>
            <person name="LaButti K."/>
            <person name="Lindquist E.A."/>
            <person name="Lucas S."/>
            <person name="Salamov A.A."/>
            <person name="Bradshaw R.E."/>
            <person name="Ciuffetti L."/>
            <person name="Hamelin R.C."/>
            <person name="Kema G.H.J."/>
            <person name="Lawrence C."/>
            <person name="Scott J.A."/>
            <person name="Spatafora J.W."/>
            <person name="Turgeon B.G."/>
            <person name="de Wit P.J.G.M."/>
            <person name="Zhong S."/>
            <person name="Goodwin S.B."/>
            <person name="Grigoriev I.V."/>
        </authorList>
    </citation>
    <scope>NUCLEOTIDE SEQUENCE [LARGE SCALE GENOMIC DNA]</scope>
    <source>
        <strain evidence="14 15">SO2202</strain>
    </source>
</reference>
<keyword evidence="6 14" id="KW-0808">Transferase</keyword>
<evidence type="ECO:0000256" key="3">
    <source>
        <dbReference type="ARBA" id="ARBA00006462"/>
    </source>
</evidence>
<keyword evidence="5" id="KW-0328">Glycosyltransferase</keyword>
<comment type="pathway">
    <text evidence="2">Protein modification; protein glycosylation.</text>
</comment>
<dbReference type="HOGENOM" id="CLU_022549_0_0_1"/>
<gene>
    <name evidence="14" type="ORF">SEPMUDRAFT_47899</name>
</gene>
<dbReference type="EMBL" id="KB456266">
    <property type="protein sequence ID" value="EMF11443.1"/>
    <property type="molecule type" value="Genomic_DNA"/>
</dbReference>
<evidence type="ECO:0000256" key="6">
    <source>
        <dbReference type="ARBA" id="ARBA00022679"/>
    </source>
</evidence>
<evidence type="ECO:0000256" key="4">
    <source>
        <dbReference type="ARBA" id="ARBA00012557"/>
    </source>
</evidence>
<dbReference type="Pfam" id="PF02434">
    <property type="entry name" value="Fringe"/>
    <property type="match status" value="1"/>
</dbReference>
<dbReference type="RefSeq" id="XP_016759564.1">
    <property type="nucleotide sequence ID" value="XM_016909048.1"/>
</dbReference>